<comment type="caution">
    <text evidence="1">The sequence shown here is derived from an EMBL/GenBank/DDBJ whole genome shotgun (WGS) entry which is preliminary data.</text>
</comment>
<dbReference type="RefSeq" id="WP_173316958.1">
    <property type="nucleotide sequence ID" value="NZ_BAAAUE010000022.1"/>
</dbReference>
<reference evidence="2 4" key="2">
    <citation type="submission" date="2020-07" db="EMBL/GenBank/DDBJ databases">
        <title>Sequencing the genomes of 1000 actinobacteria strains.</title>
        <authorList>
            <person name="Klenk H.-P."/>
        </authorList>
    </citation>
    <scope>NUCLEOTIDE SEQUENCE [LARGE SCALE GENOMIC DNA]</scope>
    <source>
        <strain evidence="2 4">DSM 41455</strain>
    </source>
</reference>
<dbReference type="EMBL" id="JACCCF010000001">
    <property type="protein sequence ID" value="NYE44221.1"/>
    <property type="molecule type" value="Genomic_DNA"/>
</dbReference>
<gene>
    <name evidence="2" type="ORF">HEB29_005232</name>
    <name evidence="1" type="ORF">Sfulv_55460</name>
</gene>
<keyword evidence="3" id="KW-1185">Reference proteome</keyword>
<accession>A0A7J0CE43</accession>
<evidence type="ECO:0000313" key="4">
    <source>
        <dbReference type="Proteomes" id="UP000530403"/>
    </source>
</evidence>
<dbReference type="Proteomes" id="UP000498980">
    <property type="component" value="Unassembled WGS sequence"/>
</dbReference>
<reference evidence="1 3" key="1">
    <citation type="submission" date="2020-05" db="EMBL/GenBank/DDBJ databases">
        <title>Whole genome shotgun sequence of Streptomyces fulvorobeus NBRC 15897.</title>
        <authorList>
            <person name="Komaki H."/>
            <person name="Tamura T."/>
        </authorList>
    </citation>
    <scope>NUCLEOTIDE SEQUENCE [LARGE SCALE GENOMIC DNA]</scope>
    <source>
        <strain evidence="1 3">NBRC 15897</strain>
    </source>
</reference>
<dbReference type="AlphaFoldDB" id="A0A7J0CE43"/>
<dbReference type="Proteomes" id="UP000530403">
    <property type="component" value="Unassembled WGS sequence"/>
</dbReference>
<dbReference type="EMBL" id="BLWC01000001">
    <property type="protein sequence ID" value="GFN00736.1"/>
    <property type="molecule type" value="Genomic_DNA"/>
</dbReference>
<sequence length="65" mass="7024">MSAVLEQLRGIIGSGFPGLAEHILARHAHELAEQIRNSGRLRDITDDHMSDCNAAADEIDPEATS</sequence>
<evidence type="ECO:0000313" key="1">
    <source>
        <dbReference type="EMBL" id="GFN00736.1"/>
    </source>
</evidence>
<evidence type="ECO:0000313" key="3">
    <source>
        <dbReference type="Proteomes" id="UP000498980"/>
    </source>
</evidence>
<organism evidence="1 3">
    <name type="scientific">Streptomyces fulvorobeus</name>
    <dbReference type="NCBI Taxonomy" id="284028"/>
    <lineage>
        <taxon>Bacteria</taxon>
        <taxon>Bacillati</taxon>
        <taxon>Actinomycetota</taxon>
        <taxon>Actinomycetes</taxon>
        <taxon>Kitasatosporales</taxon>
        <taxon>Streptomycetaceae</taxon>
        <taxon>Streptomyces</taxon>
    </lineage>
</organism>
<proteinExistence type="predicted"/>
<protein>
    <submittedName>
        <fullName evidence="1">Uncharacterized protein</fullName>
    </submittedName>
</protein>
<name>A0A7J0CE43_9ACTN</name>
<evidence type="ECO:0000313" key="2">
    <source>
        <dbReference type="EMBL" id="NYE44221.1"/>
    </source>
</evidence>